<proteinExistence type="predicted"/>
<dbReference type="RefSeq" id="XP_005177885.3">
    <property type="nucleotide sequence ID" value="XM_005177828.3"/>
</dbReference>
<feature type="coiled-coil region" evidence="1">
    <location>
        <begin position="326"/>
        <end position="395"/>
    </location>
</feature>
<feature type="compositionally biased region" description="Basic residues" evidence="2">
    <location>
        <begin position="72"/>
        <end position="84"/>
    </location>
</feature>
<sequence>MPEVVLTSIPPLEITPDNSSENETPTSSSSDTTRSNDDPASASSADIKVQRSSLAKNHKNGRPSIGSSQMKNKYRKSIPKRLSKKSAGVGVTNSSQPKKSVNKSQIPRSLLLTPSSSCKSLNSSVSFQSSKERGSITTQEETLTTAVLKRQKTGIILAYRQRKSISQMDMKHLCRNQENELHGKSLVAKGNGVAAMHHHHNPYYISHQETSSIVQKIYGYGQHFSGNSSQLESQTAGLRIFSIIMLNAWRKRRAEVKRLQEEITELKRCAIKARNQLHVFNSLFRMEQKRNDELSCQLKRSLEDITNAKSSCEILTTSLISLGADKELLQQQIEVKDQEIENLNSLISQANTNLFKVMTEQRELQANFSMEQRKVQSLENEKNELINKIYKLDYELCMLEAKLKLKTDEINNSTKQLDEFRRINDYNEQLLSKADGKEQALNEEIEKLQKQIAHLEEGLNKSWGTRFKCFFYRSLTYPRTTLHILHWFIYYLLPATPPPKLHTFPFLGFSTAKVLNIVRHQ</sequence>
<name>A0A9J7CLC7_MUSDO</name>
<evidence type="ECO:0000256" key="2">
    <source>
        <dbReference type="SAM" id="MobiDB-lite"/>
    </source>
</evidence>
<feature type="region of interest" description="Disordered" evidence="2">
    <location>
        <begin position="1"/>
        <end position="140"/>
    </location>
</feature>
<feature type="compositionally biased region" description="Low complexity" evidence="2">
    <location>
        <begin position="115"/>
        <end position="126"/>
    </location>
</feature>
<dbReference type="AlphaFoldDB" id="A0A9J7CLC7"/>
<keyword evidence="1" id="KW-0175">Coiled coil</keyword>
<protein>
    <submittedName>
        <fullName evidence="4">Uncharacterized protein LOC101893180 isoform X1</fullName>
    </submittedName>
</protein>
<organism evidence="3 4">
    <name type="scientific">Musca domestica</name>
    <name type="common">House fly</name>
    <dbReference type="NCBI Taxonomy" id="7370"/>
    <lineage>
        <taxon>Eukaryota</taxon>
        <taxon>Metazoa</taxon>
        <taxon>Ecdysozoa</taxon>
        <taxon>Arthropoda</taxon>
        <taxon>Hexapoda</taxon>
        <taxon>Insecta</taxon>
        <taxon>Pterygota</taxon>
        <taxon>Neoptera</taxon>
        <taxon>Endopterygota</taxon>
        <taxon>Diptera</taxon>
        <taxon>Brachycera</taxon>
        <taxon>Muscomorpha</taxon>
        <taxon>Muscoidea</taxon>
        <taxon>Muscidae</taxon>
        <taxon>Musca</taxon>
    </lineage>
</organism>
<gene>
    <name evidence="4" type="primary">LOC101893180</name>
</gene>
<feature type="compositionally biased region" description="Polar residues" evidence="2">
    <location>
        <begin position="91"/>
        <end position="107"/>
    </location>
</feature>
<keyword evidence="3" id="KW-1185">Reference proteome</keyword>
<dbReference type="OrthoDB" id="7694231at2759"/>
<accession>A0A9J7CLC7</accession>
<dbReference type="KEGG" id="mde:101893180"/>
<evidence type="ECO:0000256" key="1">
    <source>
        <dbReference type="SAM" id="Coils"/>
    </source>
</evidence>
<feature type="compositionally biased region" description="Low complexity" evidence="2">
    <location>
        <begin position="17"/>
        <end position="46"/>
    </location>
</feature>
<dbReference type="GeneID" id="101893180"/>
<evidence type="ECO:0000313" key="4">
    <source>
        <dbReference type="RefSeq" id="XP_005177885.3"/>
    </source>
</evidence>
<reference evidence="4" key="1">
    <citation type="submission" date="2025-08" db="UniProtKB">
        <authorList>
            <consortium name="RefSeq"/>
        </authorList>
    </citation>
    <scope>IDENTIFICATION</scope>
    <source>
        <strain evidence="4">Aabys</strain>
        <tissue evidence="4">Whole body</tissue>
    </source>
</reference>
<dbReference type="Proteomes" id="UP001652621">
    <property type="component" value="Unplaced"/>
</dbReference>
<feature type="coiled-coil region" evidence="1">
    <location>
        <begin position="427"/>
        <end position="458"/>
    </location>
</feature>
<evidence type="ECO:0000313" key="3">
    <source>
        <dbReference type="Proteomes" id="UP001652621"/>
    </source>
</evidence>
<dbReference type="VEuPathDB" id="VectorBase:MDOMA2_013492"/>